<protein>
    <recommendedName>
        <fullName evidence="15">Ankyrin repeat and LEM domain-containing protein 2</fullName>
    </recommendedName>
    <alternativeName>
        <fullName evidence="16">LEM domain-containing protein 4</fullName>
    </alternativeName>
</protein>
<dbReference type="InterPro" id="IPR003887">
    <property type="entry name" value="LEM_dom"/>
</dbReference>
<dbReference type="FunFam" id="1.10.720.40:FF:000001">
    <property type="entry name" value="LEM domain containing 2, isoform CRA_a"/>
    <property type="match status" value="1"/>
</dbReference>
<keyword evidence="3" id="KW-0597">Phosphoprotein</keyword>
<evidence type="ECO:0000256" key="3">
    <source>
        <dbReference type="ARBA" id="ARBA00022553"/>
    </source>
</evidence>
<feature type="non-terminal residue" evidence="19">
    <location>
        <position position="1"/>
    </location>
</feature>
<evidence type="ECO:0000256" key="4">
    <source>
        <dbReference type="ARBA" id="ARBA00022618"/>
    </source>
</evidence>
<dbReference type="SUPFAM" id="SSF63451">
    <property type="entry name" value="LEM domain"/>
    <property type="match status" value="1"/>
</dbReference>
<dbReference type="EMBL" id="VWZO01022439">
    <property type="protein sequence ID" value="NXH23045.1"/>
    <property type="molecule type" value="Genomic_DNA"/>
</dbReference>
<feature type="compositionally biased region" description="Basic and acidic residues" evidence="17">
    <location>
        <begin position="744"/>
        <end position="758"/>
    </location>
</feature>
<dbReference type="Proteomes" id="UP000534107">
    <property type="component" value="Unassembled WGS sequence"/>
</dbReference>
<proteinExistence type="inferred from homology"/>
<feature type="region of interest" description="Disordered" evidence="17">
    <location>
        <begin position="61"/>
        <end position="86"/>
    </location>
</feature>
<comment type="function">
    <text evidence="13">Involved in mitotic nuclear envelope reassembly by promoting dephosphorylation of BAF/BANF1 during mitotic exit. Coordinates the control of BAF/BANF1 dephosphorylation by inhibiting VRK1 kinase and promoting dephosphorylation of BAF/BANF1 by protein phosphatase 2A (PP2A), thereby facilitating nuclear envelope assembly. May regulate nuclear localization of VRK1 in non-dividing cells. It is unclear whether it acts as a real PP2A regulatory subunit or whether it is involved in recruitment of the PP2A complex. Involved in brain development.</text>
</comment>
<organism evidence="19 20">
    <name type="scientific">Bucco capensis</name>
    <name type="common">collared puffbird</name>
    <dbReference type="NCBI Taxonomy" id="135168"/>
    <lineage>
        <taxon>Eukaryota</taxon>
        <taxon>Metazoa</taxon>
        <taxon>Chordata</taxon>
        <taxon>Craniata</taxon>
        <taxon>Vertebrata</taxon>
        <taxon>Euteleostomi</taxon>
        <taxon>Archelosauria</taxon>
        <taxon>Archosauria</taxon>
        <taxon>Dinosauria</taxon>
        <taxon>Saurischia</taxon>
        <taxon>Theropoda</taxon>
        <taxon>Coelurosauria</taxon>
        <taxon>Aves</taxon>
        <taxon>Neognathae</taxon>
        <taxon>Neoaves</taxon>
        <taxon>Telluraves</taxon>
        <taxon>Coraciimorphae</taxon>
        <taxon>Piciformes</taxon>
        <taxon>Bucconidae</taxon>
        <taxon>Bucco</taxon>
    </lineage>
</organism>
<comment type="subunit">
    <text evidence="14">Interacts with BAF/BANF1. Interacts with protein phosphatase 2A (PP2A) components PPP2C (PPP2CA or PPP2CB) and PPP2R1A.</text>
</comment>
<evidence type="ECO:0000259" key="18">
    <source>
        <dbReference type="PROSITE" id="PS50954"/>
    </source>
</evidence>
<dbReference type="OrthoDB" id="7446186at2759"/>
<keyword evidence="9" id="KW-1133">Transmembrane helix</keyword>
<evidence type="ECO:0000256" key="1">
    <source>
        <dbReference type="ARBA" id="ARBA00004643"/>
    </source>
</evidence>
<evidence type="ECO:0000256" key="8">
    <source>
        <dbReference type="ARBA" id="ARBA00022968"/>
    </source>
</evidence>
<dbReference type="PROSITE" id="PS50954">
    <property type="entry name" value="LEM"/>
    <property type="match status" value="1"/>
</dbReference>
<dbReference type="Gene3D" id="1.10.720.40">
    <property type="match status" value="1"/>
</dbReference>
<dbReference type="InterPro" id="IPR002110">
    <property type="entry name" value="Ankyrin_rpt"/>
</dbReference>
<dbReference type="CDD" id="cd12944">
    <property type="entry name" value="LEM_ANKL2"/>
    <property type="match status" value="1"/>
</dbReference>
<comment type="caution">
    <text evidence="19">The sequence shown here is derived from an EMBL/GenBank/DDBJ whole genome shotgun (WGS) entry which is preliminary data.</text>
</comment>
<keyword evidence="10" id="KW-0040">ANK repeat</keyword>
<dbReference type="FunFam" id="1.25.40.20:FF:000072">
    <property type="entry name" value="Ankyrin repeat and LEM domain containing 2"/>
    <property type="match status" value="1"/>
</dbReference>
<feature type="compositionally biased region" description="Polar residues" evidence="17">
    <location>
        <begin position="76"/>
        <end position="85"/>
    </location>
</feature>
<evidence type="ECO:0000256" key="10">
    <source>
        <dbReference type="ARBA" id="ARBA00023043"/>
    </source>
</evidence>
<dbReference type="Pfam" id="PF03020">
    <property type="entry name" value="LEM"/>
    <property type="match status" value="1"/>
</dbReference>
<feature type="domain" description="LEM" evidence="18">
    <location>
        <begin position="12"/>
        <end position="56"/>
    </location>
</feature>
<keyword evidence="20" id="KW-1185">Reference proteome</keyword>
<evidence type="ECO:0000256" key="9">
    <source>
        <dbReference type="ARBA" id="ARBA00022989"/>
    </source>
</evidence>
<evidence type="ECO:0000256" key="7">
    <source>
        <dbReference type="ARBA" id="ARBA00022824"/>
    </source>
</evidence>
<dbReference type="InterPro" id="IPR036770">
    <property type="entry name" value="Ankyrin_rpt-contain_sf"/>
</dbReference>
<evidence type="ECO:0000256" key="17">
    <source>
        <dbReference type="SAM" id="MobiDB-lite"/>
    </source>
</evidence>
<evidence type="ECO:0000256" key="16">
    <source>
        <dbReference type="ARBA" id="ARBA00081980"/>
    </source>
</evidence>
<keyword evidence="4" id="KW-0132">Cell division</keyword>
<dbReference type="GO" id="GO:0051301">
    <property type="term" value="P:cell division"/>
    <property type="evidence" value="ECO:0007669"/>
    <property type="project" value="UniProtKB-KW"/>
</dbReference>
<dbReference type="SMART" id="SM00248">
    <property type="entry name" value="ANK"/>
    <property type="match status" value="2"/>
</dbReference>
<dbReference type="InterPro" id="IPR011015">
    <property type="entry name" value="LEM/LEM-like_dom_sf"/>
</dbReference>
<dbReference type="Pfam" id="PF24567">
    <property type="entry name" value="ANKLE2_3rd"/>
    <property type="match status" value="1"/>
</dbReference>
<evidence type="ECO:0000256" key="6">
    <source>
        <dbReference type="ARBA" id="ARBA00022776"/>
    </source>
</evidence>
<dbReference type="SMART" id="SM00540">
    <property type="entry name" value="LEM"/>
    <property type="match status" value="1"/>
</dbReference>
<comment type="subcellular location">
    <subcellularLocation>
        <location evidence="1">Endoplasmic reticulum membrane</location>
        <topology evidence="1">Single-pass type III membrane protein</topology>
    </subcellularLocation>
</comment>
<feature type="region of interest" description="Disordered" evidence="17">
    <location>
        <begin position="734"/>
        <end position="758"/>
    </location>
</feature>
<dbReference type="InterPro" id="IPR056237">
    <property type="entry name" value="ANKLE2_3rd"/>
</dbReference>
<dbReference type="PANTHER" id="PTHR12349">
    <property type="entry name" value="ANKYRIN REPEAT AND LEM DOMAIN-CONTAINING PROTEIN 2"/>
    <property type="match status" value="1"/>
</dbReference>
<keyword evidence="5" id="KW-0812">Transmembrane</keyword>
<accession>A0A7K9ID30</accession>
<evidence type="ECO:0000256" key="2">
    <source>
        <dbReference type="ARBA" id="ARBA00007597"/>
    </source>
</evidence>
<evidence type="ECO:0000256" key="15">
    <source>
        <dbReference type="ARBA" id="ARBA00074558"/>
    </source>
</evidence>
<evidence type="ECO:0000256" key="11">
    <source>
        <dbReference type="ARBA" id="ARBA00023136"/>
    </source>
</evidence>
<dbReference type="PANTHER" id="PTHR12349:SF4">
    <property type="entry name" value="ANKYRIN REPEAT AND LEM DOMAIN-CONTAINING PROTEIN 2"/>
    <property type="match status" value="1"/>
</dbReference>
<evidence type="ECO:0000256" key="14">
    <source>
        <dbReference type="ARBA" id="ARBA00063367"/>
    </source>
</evidence>
<dbReference type="GO" id="GO:0051721">
    <property type="term" value="F:protein phosphatase 2A binding"/>
    <property type="evidence" value="ECO:0007669"/>
    <property type="project" value="TreeGrafter"/>
</dbReference>
<dbReference type="SUPFAM" id="SSF48403">
    <property type="entry name" value="Ankyrin repeat"/>
    <property type="match status" value="1"/>
</dbReference>
<evidence type="ECO:0000313" key="19">
    <source>
        <dbReference type="EMBL" id="NXH23045.1"/>
    </source>
</evidence>
<keyword evidence="12" id="KW-0131">Cell cycle</keyword>
<dbReference type="AlphaFoldDB" id="A0A7K9ID30"/>
<dbReference type="InterPro" id="IPR035006">
    <property type="entry name" value="LEM_ANKL2"/>
</dbReference>
<keyword evidence="7" id="KW-0256">Endoplasmic reticulum</keyword>
<keyword evidence="8" id="KW-0735">Signal-anchor</keyword>
<evidence type="ECO:0000256" key="12">
    <source>
        <dbReference type="ARBA" id="ARBA00023306"/>
    </source>
</evidence>
<evidence type="ECO:0000256" key="13">
    <source>
        <dbReference type="ARBA" id="ARBA00056222"/>
    </source>
</evidence>
<gene>
    <name evidence="19" type="primary">Ankle2</name>
    <name evidence="19" type="ORF">BUCCAP_R03204</name>
</gene>
<name>A0A7K9ID30_9PICI</name>
<dbReference type="Gene3D" id="1.25.40.20">
    <property type="entry name" value="Ankyrin repeat-containing domain"/>
    <property type="match status" value="1"/>
</dbReference>
<feature type="region of interest" description="Disordered" evidence="17">
    <location>
        <begin position="878"/>
        <end position="897"/>
    </location>
</feature>
<keyword evidence="6" id="KW-0498">Mitosis</keyword>
<dbReference type="GO" id="GO:0007399">
    <property type="term" value="P:nervous system development"/>
    <property type="evidence" value="ECO:0007669"/>
    <property type="project" value="UniProtKB-ARBA"/>
</dbReference>
<reference evidence="19 20" key="1">
    <citation type="submission" date="2019-09" db="EMBL/GenBank/DDBJ databases">
        <title>Bird 10,000 Genomes (B10K) Project - Family phase.</title>
        <authorList>
            <person name="Zhang G."/>
        </authorList>
    </citation>
    <scope>NUCLEOTIDE SEQUENCE [LARGE SCALE GENOMIC DNA]</scope>
    <source>
        <strain evidence="19">B10K-DU-001-16</strain>
        <tissue evidence="19">Muscle</tissue>
    </source>
</reference>
<dbReference type="GO" id="GO:0005789">
    <property type="term" value="C:endoplasmic reticulum membrane"/>
    <property type="evidence" value="ECO:0007669"/>
    <property type="project" value="UniProtKB-SubCell"/>
</dbReference>
<dbReference type="GO" id="GO:0031468">
    <property type="term" value="P:nuclear membrane reassembly"/>
    <property type="evidence" value="ECO:0007669"/>
    <property type="project" value="UniProtKB-ARBA"/>
</dbReference>
<evidence type="ECO:0000256" key="5">
    <source>
        <dbReference type="ARBA" id="ARBA00022692"/>
    </source>
</evidence>
<dbReference type="Pfam" id="PF12796">
    <property type="entry name" value="Ank_2"/>
    <property type="match status" value="1"/>
</dbReference>
<sequence>SPAGGITMDAILSQLKQLSPDELREEIVRAGLKCGPITSTTRFIFEKKLAQALLEQQGVSENQSAVSEEAAGNIPPESSQASHNGRGSVAEELDFGYCVGLNPPEEDVMHVNCSTPVCADSQISTQTPSRDPPLFYGVCPVYDDVLARNERIHVYEDKKEALQAVKMLKGSRFKAFANREDAEKFAKGICDYFPSPSKSSLCLSPVKLGSFRDGLCSPETESANKERANSYKSPRTQDLTAKLRKAVEKGDTAAFSELIWSNPRYLIGSGDNPTVVQEGCRYNVMHVAAKENQPGICQLLLDTLENPDFMRLMYPDDNEVMLKNRIQYIVDLYLNTPDKMGFDTPLHFACKFGNLDVVNVLTSHPAIVKNPRNKYDQTPAEVVCERSKNKSAELKEKLREYLKGRYYVPLLRAEDNSSAPVIGAPWSPDQTDEIPQRTFCGSPKDPVLSIRAFAGPMSPSKAEEFRRLWKTPPRERAGFFHNVRKSDPERGVERVGRELAHDLGFPWVEYWEFLGCLVDLSSQEGLQKLEEYLSHQEMSEKAQQGTGENETCNRYKPPHLSGKGKKCCNSVSVGAFLDEEDDDMSLEEIKNRQNAARKLSQPLVCQEGAMGEAQCDILSMEHTANIMDTAARPRHYEKAAASSKNGFCTPVARERRSSDREHLDDGEECLVSPMSSLMSEFESLSFQKQEAAGELNNSSIKTERERILAEGTSQMRISKDPLDKTCYAASLASSSEPSVSGKAGETKLRTEHKMPSEKEKLSMESGFQATEAQQLSSQKYLFKASPTNDNSKKLFLLGEQPSKLDSDVFAALEATEIDPQKYPAVYKWKQAVQSYSSSERQSWPSPALKARFKPQSMAAGLPSAAAYFNSGRHIPLAGSPGRAGSADCGSAGRYSPA</sequence>
<keyword evidence="11" id="KW-0472">Membrane</keyword>
<comment type="similarity">
    <text evidence="2">Belongs to the ANKLE2 family.</text>
</comment>
<feature type="non-terminal residue" evidence="19">
    <location>
        <position position="897"/>
    </location>
</feature>
<evidence type="ECO:0000313" key="20">
    <source>
        <dbReference type="Proteomes" id="UP000534107"/>
    </source>
</evidence>